<evidence type="ECO:0000313" key="2">
    <source>
        <dbReference type="Proteomes" id="UP000886611"/>
    </source>
</evidence>
<sequence length="561" mass="61216">MRLPEGICCIVTTTGTPQQDEGQVEKVTGLSIAQSPKISCESEGNSPWSCSGVLVDPLDGLIICHGSIFSPFLLNKDQHISRLGLLLPEDFSETLQIEVLFHNSVAQYSRKANQLERQELELFPTTANLLMLVPCPEFQKTFSIMFSKSDKWQFYNEEDKVEFAEVKKDANFLHWFAVLKLTAVFAKSIETVPWLPATDLQKGDLIFSCGSPFASFCPDIFMNTLSKGIVSNLAGPRNALILTDAVCLPGTEGGGIFVSKGGHLFLLGLIVSPLCWKANEWIGLTIACSLELILQSINKRTNVFKSDVKRTAHHISTVDRMQSLVKNTNLKVPIPQTAPMVVLVESGSCWGSGVLMNSQLILTCRHVVNGAESVKVKIGGTSGCFHSRIGKVVFSTKEESPYDVAVLLLNESLLDATEPTLASTFVPGKSLCVLGFGLFGQNCGPSVTAGTLSRVMQCDSKPIMLQTTCAVHAGTSGGALYRTSTGELLGIVTSNTRDNAINITYPHLNFSIAITVLKPLLHRYIISKDSSVFAELDTANNLVKNIWRLHRRQPPQPQSKL</sequence>
<organism evidence="1 2">
    <name type="scientific">Polypterus senegalus</name>
    <name type="common">Senegal bichir</name>
    <dbReference type="NCBI Taxonomy" id="55291"/>
    <lineage>
        <taxon>Eukaryota</taxon>
        <taxon>Metazoa</taxon>
        <taxon>Chordata</taxon>
        <taxon>Craniata</taxon>
        <taxon>Vertebrata</taxon>
        <taxon>Euteleostomi</taxon>
        <taxon>Actinopterygii</taxon>
        <taxon>Polypteriformes</taxon>
        <taxon>Polypteridae</taxon>
        <taxon>Polypterus</taxon>
    </lineage>
</organism>
<reference evidence="1 2" key="1">
    <citation type="journal article" date="2021" name="Cell">
        <title>Tracing the genetic footprints of vertebrate landing in non-teleost ray-finned fishes.</title>
        <authorList>
            <person name="Bi X."/>
            <person name="Wang K."/>
            <person name="Yang L."/>
            <person name="Pan H."/>
            <person name="Jiang H."/>
            <person name="Wei Q."/>
            <person name="Fang M."/>
            <person name="Yu H."/>
            <person name="Zhu C."/>
            <person name="Cai Y."/>
            <person name="He Y."/>
            <person name="Gan X."/>
            <person name="Zeng H."/>
            <person name="Yu D."/>
            <person name="Zhu Y."/>
            <person name="Jiang H."/>
            <person name="Qiu Q."/>
            <person name="Yang H."/>
            <person name="Zhang Y.E."/>
            <person name="Wang W."/>
            <person name="Zhu M."/>
            <person name="He S."/>
            <person name="Zhang G."/>
        </authorList>
    </citation>
    <scope>NUCLEOTIDE SEQUENCE [LARGE SCALE GENOMIC DNA]</scope>
    <source>
        <strain evidence="1">Bchr_013</strain>
    </source>
</reference>
<feature type="non-terminal residue" evidence="1">
    <location>
        <position position="1"/>
    </location>
</feature>
<dbReference type="InterPro" id="IPR043504">
    <property type="entry name" value="Peptidase_S1_PA_chymotrypsin"/>
</dbReference>
<keyword evidence="1" id="KW-0645">Protease</keyword>
<dbReference type="PANTHER" id="PTHR21004">
    <property type="entry name" value="SERINE PROTEASE-RELATED"/>
    <property type="match status" value="1"/>
</dbReference>
<accession>A0A8X8BQA3</accession>
<dbReference type="GO" id="GO:0004252">
    <property type="term" value="F:serine-type endopeptidase activity"/>
    <property type="evidence" value="ECO:0007669"/>
    <property type="project" value="InterPro"/>
</dbReference>
<dbReference type="GO" id="GO:0031998">
    <property type="term" value="P:regulation of fatty acid beta-oxidation"/>
    <property type="evidence" value="ECO:0007669"/>
    <property type="project" value="TreeGrafter"/>
</dbReference>
<dbReference type="AlphaFoldDB" id="A0A8X8BQA3"/>
<dbReference type="GO" id="GO:0016485">
    <property type="term" value="P:protein processing"/>
    <property type="evidence" value="ECO:0007669"/>
    <property type="project" value="InterPro"/>
</dbReference>
<keyword evidence="1" id="KW-0378">Hydrolase</keyword>
<comment type="caution">
    <text evidence="1">The sequence shown here is derived from an EMBL/GenBank/DDBJ whole genome shotgun (WGS) entry which is preliminary data.</text>
</comment>
<keyword evidence="2" id="KW-1185">Reference proteome</keyword>
<name>A0A8X8BQA3_POLSE</name>
<dbReference type="EMBL" id="JAATIS010004040">
    <property type="protein sequence ID" value="KAG2462481.1"/>
    <property type="molecule type" value="Genomic_DNA"/>
</dbReference>
<dbReference type="PANTHER" id="PTHR21004:SF0">
    <property type="entry name" value="PEROXISOMAL LEADER PEPTIDE-PROCESSING PROTEASE"/>
    <property type="match status" value="1"/>
</dbReference>
<dbReference type="InterPro" id="IPR009003">
    <property type="entry name" value="Peptidase_S1_PA"/>
</dbReference>
<proteinExistence type="predicted"/>
<dbReference type="SUPFAM" id="SSF50494">
    <property type="entry name" value="Trypsin-like serine proteases"/>
    <property type="match status" value="2"/>
</dbReference>
<gene>
    <name evidence="1" type="primary">Tysnd1</name>
    <name evidence="1" type="ORF">GTO96_0001552</name>
</gene>
<dbReference type="GO" id="GO:0005777">
    <property type="term" value="C:peroxisome"/>
    <property type="evidence" value="ECO:0007669"/>
    <property type="project" value="InterPro"/>
</dbReference>
<dbReference type="Proteomes" id="UP000886611">
    <property type="component" value="Unassembled WGS sequence"/>
</dbReference>
<dbReference type="InterPro" id="IPR039245">
    <property type="entry name" value="TYSND1/DEG15"/>
</dbReference>
<dbReference type="Gene3D" id="2.40.10.10">
    <property type="entry name" value="Trypsin-like serine proteases"/>
    <property type="match status" value="4"/>
</dbReference>
<evidence type="ECO:0000313" key="1">
    <source>
        <dbReference type="EMBL" id="KAG2462481.1"/>
    </source>
</evidence>
<protein>
    <submittedName>
        <fullName evidence="1">TYSD1 protease</fullName>
    </submittedName>
</protein>
<dbReference type="Pfam" id="PF13365">
    <property type="entry name" value="Trypsin_2"/>
    <property type="match status" value="1"/>
</dbReference>
<feature type="non-terminal residue" evidence="1">
    <location>
        <position position="561"/>
    </location>
</feature>